<keyword evidence="2" id="KW-1185">Reference proteome</keyword>
<organism evidence="1 2">
    <name type="scientific">Kribbella pittospori</name>
    <dbReference type="NCBI Taxonomy" id="722689"/>
    <lineage>
        <taxon>Bacteria</taxon>
        <taxon>Bacillati</taxon>
        <taxon>Actinomycetota</taxon>
        <taxon>Actinomycetes</taxon>
        <taxon>Propionibacteriales</taxon>
        <taxon>Kribbellaceae</taxon>
        <taxon>Kribbella</taxon>
    </lineage>
</organism>
<gene>
    <name evidence="1" type="ORF">E0H73_16540</name>
</gene>
<sequence length="85" mass="10028">MPFFRWLRSNSEHALLSDAQRRVAARYGANPPARPHGLKDRWWRQVFAPVYRFLPWGLRRATMQAMPGSHRMGWPKPEYLPPGDQ</sequence>
<protein>
    <submittedName>
        <fullName evidence="1">Uncharacterized protein</fullName>
    </submittedName>
</protein>
<dbReference type="RefSeq" id="WP_131356351.1">
    <property type="nucleotide sequence ID" value="NZ_SJKB01000004.1"/>
</dbReference>
<proteinExistence type="predicted"/>
<name>A0A4R0KS78_9ACTN</name>
<dbReference type="Proteomes" id="UP000291144">
    <property type="component" value="Unassembled WGS sequence"/>
</dbReference>
<accession>A0A4R0KS78</accession>
<reference evidence="1 2" key="1">
    <citation type="submission" date="2019-02" db="EMBL/GenBank/DDBJ databases">
        <title>Kribbella capetownensis sp. nov. and Kribbella speibonae sp. nov., isolated from soil.</title>
        <authorList>
            <person name="Curtis S.M."/>
            <person name="Norton I."/>
            <person name="Everest G.J."/>
            <person name="Meyers P.R."/>
        </authorList>
    </citation>
    <scope>NUCLEOTIDE SEQUENCE [LARGE SCALE GENOMIC DNA]</scope>
    <source>
        <strain evidence="1 2">NRRL B-24813</strain>
    </source>
</reference>
<comment type="caution">
    <text evidence="1">The sequence shown here is derived from an EMBL/GenBank/DDBJ whole genome shotgun (WGS) entry which is preliminary data.</text>
</comment>
<dbReference type="AlphaFoldDB" id="A0A4R0KS78"/>
<evidence type="ECO:0000313" key="1">
    <source>
        <dbReference type="EMBL" id="TCC62304.1"/>
    </source>
</evidence>
<dbReference type="OrthoDB" id="3575693at2"/>
<dbReference type="EMBL" id="SJKB01000004">
    <property type="protein sequence ID" value="TCC62304.1"/>
    <property type="molecule type" value="Genomic_DNA"/>
</dbReference>
<evidence type="ECO:0000313" key="2">
    <source>
        <dbReference type="Proteomes" id="UP000291144"/>
    </source>
</evidence>